<reference evidence="1 2" key="1">
    <citation type="submission" date="2018-07" db="EMBL/GenBank/DDBJ databases">
        <title>Section-level genome sequencing of Aspergillus section Nigri to investigate inter- and intra-species variation.</title>
        <authorList>
            <consortium name="DOE Joint Genome Institute"/>
            <person name="Vesth T.C."/>
            <person name="Nybo J.L."/>
            <person name="Theobald S."/>
            <person name="Frisvad J.C."/>
            <person name="Larsen T.O."/>
            <person name="Nielsen K.F."/>
            <person name="Hoof J.B."/>
            <person name="Brandl J."/>
            <person name="Salamov A."/>
            <person name="Riley R."/>
            <person name="Gladden J.M."/>
            <person name="Phatale P."/>
            <person name="Nielsen M.T."/>
            <person name="Lyhne E.K."/>
            <person name="Kogle M.E."/>
            <person name="Strasser K."/>
            <person name="McDonnell E."/>
            <person name="Barry K."/>
            <person name="Clum A."/>
            <person name="Chen C."/>
            <person name="Nolan M."/>
            <person name="Sandor L."/>
            <person name="Kuo A."/>
            <person name="Lipzen A."/>
            <person name="Hainaut M."/>
            <person name="Drula E."/>
            <person name="Tsang A."/>
            <person name="Magnuson J.K."/>
            <person name="Henrissat B."/>
            <person name="Wiebenga A."/>
            <person name="Simmons B.A."/>
            <person name="Makela M.R."/>
            <person name="De vries R.P."/>
            <person name="Grigoriev I.V."/>
            <person name="Mortensen U.H."/>
            <person name="Baker S.E."/>
            <person name="Andersen M.R."/>
        </authorList>
    </citation>
    <scope>NUCLEOTIDE SEQUENCE [LARGE SCALE GENOMIC DNA]</scope>
    <source>
        <strain evidence="1 2">ATCC 13496</strain>
    </source>
</reference>
<dbReference type="AlphaFoldDB" id="A0A370BLG8"/>
<dbReference type="EMBL" id="KZ851975">
    <property type="protein sequence ID" value="RDH14212.1"/>
    <property type="molecule type" value="Genomic_DNA"/>
</dbReference>
<dbReference type="VEuPathDB" id="FungiDB:M747DRAFT_270616"/>
<sequence length="286" mass="31493">MNMDRPDHPINDPVMGFGLKIETSPTIIANFPKPERNQKLPARQGKIAYEWSVKDAASPTVWEPVLEEEVVVVVVAVPYWRIRAGADECVRALLQDAGLGLGTRPRIAGEALAVTGTAALVPQPKLKSLGRRWPPINPSRTLVSRSSMAQMSRRMQASSGRFRAGRPATGWNIDARLSQQLGLKRRGEPGVWQLACASLPVPYAFFLSPPCRAEEFPRYHQLSKLPYNCANFPSIRSCWVIRLLSSSEKLQPVSGPGFLVSGGVVNSQGLDQSWLSTTADFMCRDT</sequence>
<dbReference type="Proteomes" id="UP000253845">
    <property type="component" value="Unassembled WGS sequence"/>
</dbReference>
<protein>
    <submittedName>
        <fullName evidence="1">Uncharacterized protein</fullName>
    </submittedName>
</protein>
<organism evidence="1 2">
    <name type="scientific">Aspergillus niger ATCC 13496</name>
    <dbReference type="NCBI Taxonomy" id="1353008"/>
    <lineage>
        <taxon>Eukaryota</taxon>
        <taxon>Fungi</taxon>
        <taxon>Dikarya</taxon>
        <taxon>Ascomycota</taxon>
        <taxon>Pezizomycotina</taxon>
        <taxon>Eurotiomycetes</taxon>
        <taxon>Eurotiomycetidae</taxon>
        <taxon>Eurotiales</taxon>
        <taxon>Aspergillaceae</taxon>
        <taxon>Aspergillus</taxon>
        <taxon>Aspergillus subgen. Circumdati</taxon>
    </lineage>
</organism>
<evidence type="ECO:0000313" key="1">
    <source>
        <dbReference type="EMBL" id="RDH14212.1"/>
    </source>
</evidence>
<gene>
    <name evidence="1" type="ORF">M747DRAFT_270616</name>
</gene>
<name>A0A370BLG8_ASPNG</name>
<proteinExistence type="predicted"/>
<evidence type="ECO:0000313" key="2">
    <source>
        <dbReference type="Proteomes" id="UP000253845"/>
    </source>
</evidence>
<accession>A0A370BLG8</accession>